<feature type="compositionally biased region" description="Basic and acidic residues" evidence="2">
    <location>
        <begin position="150"/>
        <end position="166"/>
    </location>
</feature>
<sequence>MIPHMHWRNEKPQYAEIGDSDDRQDTEVRKYPYFPVQRVPDGDQMNNTSSSTLNFHSSNSSSSTLNFEMSISDLPSSLPNGEQGSSSSFSADFADFPLIPTVQDKPRARPTLRRTGSINRRRPKSSDATVRRRLSKDSMLQKTAILQSIKRKDSGSDDKRSLDSSKVHHRSVHRGRGDSIGGDKDSKSIDSSLHKTKLHHGNHWHHRSMTRLSPPRSFERQSRSQRSLQVSSSRSPSAEKRELDRTIRSHRRKERRSDSDLHSLKSTSTEVEGVDGCSIIRPNYRFRRQKSFEHKPPAPSSEAKVLRSQSHERLQAKLAKHELAKHEHEKLKKRIDEQDCKNSMFKIRPPPRMSISSSHHTKREISDICHKTSQHYSQRYAPKRSDSSESFADDIDG</sequence>
<keyword evidence="4" id="KW-1185">Reference proteome</keyword>
<feature type="compositionally biased region" description="Basic and acidic residues" evidence="2">
    <location>
        <begin position="175"/>
        <end position="188"/>
    </location>
</feature>
<evidence type="ECO:0000256" key="1">
    <source>
        <dbReference type="SAM" id="Coils"/>
    </source>
</evidence>
<feature type="coiled-coil region" evidence="1">
    <location>
        <begin position="311"/>
        <end position="341"/>
    </location>
</feature>
<reference evidence="3" key="1">
    <citation type="submission" date="2023-08" db="EMBL/GenBank/DDBJ databases">
        <authorList>
            <person name="Audoor S."/>
            <person name="Bilcke G."/>
        </authorList>
    </citation>
    <scope>NUCLEOTIDE SEQUENCE</scope>
</reference>
<evidence type="ECO:0000313" key="4">
    <source>
        <dbReference type="Proteomes" id="UP001295423"/>
    </source>
</evidence>
<accession>A0AAD2G1S5</accession>
<proteinExistence type="predicted"/>
<feature type="compositionally biased region" description="Low complexity" evidence="2">
    <location>
        <begin position="224"/>
        <end position="236"/>
    </location>
</feature>
<keyword evidence="1" id="KW-0175">Coiled coil</keyword>
<dbReference type="Proteomes" id="UP001295423">
    <property type="component" value="Unassembled WGS sequence"/>
</dbReference>
<feature type="compositionally biased region" description="Basic residues" evidence="2">
    <location>
        <begin position="194"/>
        <end position="209"/>
    </location>
</feature>
<dbReference type="EMBL" id="CAKOGP040002025">
    <property type="protein sequence ID" value="CAJ1959881.1"/>
    <property type="molecule type" value="Genomic_DNA"/>
</dbReference>
<protein>
    <submittedName>
        <fullName evidence="3">Uncharacterized protein</fullName>
    </submittedName>
</protein>
<evidence type="ECO:0000256" key="2">
    <source>
        <dbReference type="SAM" id="MobiDB-lite"/>
    </source>
</evidence>
<feature type="compositionally biased region" description="Low complexity" evidence="2">
    <location>
        <begin position="46"/>
        <end position="64"/>
    </location>
</feature>
<evidence type="ECO:0000313" key="3">
    <source>
        <dbReference type="EMBL" id="CAJ1959881.1"/>
    </source>
</evidence>
<dbReference type="AlphaFoldDB" id="A0AAD2G1S5"/>
<feature type="compositionally biased region" description="Basic and acidic residues" evidence="2">
    <location>
        <begin position="237"/>
        <end position="247"/>
    </location>
</feature>
<comment type="caution">
    <text evidence="3">The sequence shown here is derived from an EMBL/GenBank/DDBJ whole genome shotgun (WGS) entry which is preliminary data.</text>
</comment>
<feature type="region of interest" description="Disordered" evidence="2">
    <location>
        <begin position="1"/>
        <end position="64"/>
    </location>
</feature>
<gene>
    <name evidence="3" type="ORF">CYCCA115_LOCUS18300</name>
</gene>
<feature type="region of interest" description="Disordered" evidence="2">
    <location>
        <begin position="100"/>
        <end position="273"/>
    </location>
</feature>
<name>A0AAD2G1S5_9STRA</name>
<feature type="region of interest" description="Disordered" evidence="2">
    <location>
        <begin position="344"/>
        <end position="397"/>
    </location>
</feature>
<organism evidence="3 4">
    <name type="scientific">Cylindrotheca closterium</name>
    <dbReference type="NCBI Taxonomy" id="2856"/>
    <lineage>
        <taxon>Eukaryota</taxon>
        <taxon>Sar</taxon>
        <taxon>Stramenopiles</taxon>
        <taxon>Ochrophyta</taxon>
        <taxon>Bacillariophyta</taxon>
        <taxon>Bacillariophyceae</taxon>
        <taxon>Bacillariophycidae</taxon>
        <taxon>Bacillariales</taxon>
        <taxon>Bacillariaceae</taxon>
        <taxon>Cylindrotheca</taxon>
    </lineage>
</organism>
<feature type="compositionally biased region" description="Basic and acidic residues" evidence="2">
    <location>
        <begin position="20"/>
        <end position="30"/>
    </location>
</feature>